<evidence type="ECO:0000313" key="6">
    <source>
        <dbReference type="EMBL" id="WFU61269.1"/>
    </source>
</evidence>
<keyword evidence="7" id="KW-1185">Reference proteome</keyword>
<dbReference type="RefSeq" id="WP_310884861.1">
    <property type="nucleotide sequence ID" value="NZ_CP121646.1"/>
</dbReference>
<reference evidence="6 7" key="1">
    <citation type="submission" date="2023-04" db="EMBL/GenBank/DDBJ databases">
        <title>Australian commercial rhizobial inoculants.</title>
        <authorList>
            <person name="Kohlmeier M.G."/>
            <person name="O'Hara G.W."/>
            <person name="Colombi E."/>
            <person name="Ramsay J.P."/>
            <person name="Terpolilli J."/>
        </authorList>
    </citation>
    <scope>NUCLEOTIDE SEQUENCE [LARGE SCALE GENOMIC DNA]</scope>
    <source>
        <strain evidence="6 7">CB627</strain>
    </source>
</reference>
<dbReference type="EMBL" id="CP121646">
    <property type="protein sequence ID" value="WFU61269.1"/>
    <property type="molecule type" value="Genomic_DNA"/>
</dbReference>
<sequence length="234" mass="25865">MILGSRFIENVDKGFFARPVEAVAPDLVGCFLFTNFDGKKAGGMILETEAYEENDVFSHCFVGAKQIAKAASAQMCAEPGNVYLYWNGGGGLGINISCDRKGFGSAVLIRAIEPLDESSAQIMRTYRLDVPGASKKLRGEKFWSVLANGPANTGDALGLDEPEHEASRNGELSIFQDPFELYHRSEDCTPLETARVGLDVMYDKFVKGEPGRAAHKDAKAHQKRLWRWIFPRKK</sequence>
<dbReference type="GO" id="GO:0016798">
    <property type="term" value="F:hydrolase activity, acting on glycosyl bonds"/>
    <property type="evidence" value="ECO:0007669"/>
    <property type="project" value="UniProtKB-KW"/>
</dbReference>
<dbReference type="InterPro" id="IPR003180">
    <property type="entry name" value="MPG"/>
</dbReference>
<dbReference type="PANTHER" id="PTHR10429:SF0">
    <property type="entry name" value="DNA-3-METHYLADENINE GLYCOSYLASE"/>
    <property type="match status" value="1"/>
</dbReference>
<keyword evidence="2 5" id="KW-0227">DNA damage</keyword>
<proteinExistence type="inferred from homology"/>
<protein>
    <recommendedName>
        <fullName evidence="5">Putative 3-methyladenine DNA glycosylase</fullName>
        <ecNumber evidence="5">3.2.2.-</ecNumber>
    </recommendedName>
</protein>
<evidence type="ECO:0000256" key="3">
    <source>
        <dbReference type="ARBA" id="ARBA00022801"/>
    </source>
</evidence>
<name>A0ABY8J6V2_9BRAD</name>
<dbReference type="Proteomes" id="UP001221546">
    <property type="component" value="Chromosome"/>
</dbReference>
<dbReference type="SUPFAM" id="SSF50486">
    <property type="entry name" value="FMT C-terminal domain-like"/>
    <property type="match status" value="1"/>
</dbReference>
<dbReference type="InterPro" id="IPR011034">
    <property type="entry name" value="Formyl_transferase-like_C_sf"/>
</dbReference>
<dbReference type="EC" id="3.2.2.-" evidence="5"/>
<evidence type="ECO:0000256" key="1">
    <source>
        <dbReference type="ARBA" id="ARBA00009232"/>
    </source>
</evidence>
<comment type="similarity">
    <text evidence="1 5">Belongs to the DNA glycosylase MPG family.</text>
</comment>
<keyword evidence="6" id="KW-0326">Glycosidase</keyword>
<evidence type="ECO:0000256" key="4">
    <source>
        <dbReference type="ARBA" id="ARBA00023204"/>
    </source>
</evidence>
<dbReference type="HAMAP" id="MF_00527">
    <property type="entry name" value="3MGH"/>
    <property type="match status" value="1"/>
</dbReference>
<evidence type="ECO:0000313" key="7">
    <source>
        <dbReference type="Proteomes" id="UP001221546"/>
    </source>
</evidence>
<evidence type="ECO:0000256" key="5">
    <source>
        <dbReference type="HAMAP-Rule" id="MF_00527"/>
    </source>
</evidence>
<dbReference type="Pfam" id="PF02245">
    <property type="entry name" value="Pur_DNA_glyco"/>
    <property type="match status" value="1"/>
</dbReference>
<accession>A0ABY8J6V2</accession>
<organism evidence="6 7">
    <name type="scientific">Bradyrhizobium brasilense</name>
    <dbReference type="NCBI Taxonomy" id="1419277"/>
    <lineage>
        <taxon>Bacteria</taxon>
        <taxon>Pseudomonadati</taxon>
        <taxon>Pseudomonadota</taxon>
        <taxon>Alphaproteobacteria</taxon>
        <taxon>Hyphomicrobiales</taxon>
        <taxon>Nitrobacteraceae</taxon>
        <taxon>Bradyrhizobium</taxon>
    </lineage>
</organism>
<dbReference type="Gene3D" id="3.10.300.10">
    <property type="entry name" value="Methylpurine-DNA glycosylase (MPG)"/>
    <property type="match status" value="1"/>
</dbReference>
<gene>
    <name evidence="6" type="ORF">QA636_27620</name>
</gene>
<keyword evidence="3 5" id="KW-0378">Hydrolase</keyword>
<dbReference type="InterPro" id="IPR036995">
    <property type="entry name" value="MPG_sf"/>
</dbReference>
<evidence type="ECO:0000256" key="2">
    <source>
        <dbReference type="ARBA" id="ARBA00022763"/>
    </source>
</evidence>
<dbReference type="PANTHER" id="PTHR10429">
    <property type="entry name" value="DNA-3-METHYLADENINE GLYCOSYLASE"/>
    <property type="match status" value="1"/>
</dbReference>
<keyword evidence="4 5" id="KW-0234">DNA repair</keyword>